<feature type="region of interest" description="Disordered" evidence="1">
    <location>
        <begin position="51"/>
        <end position="94"/>
    </location>
</feature>
<dbReference type="PANTHER" id="PTHR33095">
    <property type="entry name" value="OS07G0619500 PROTEIN"/>
    <property type="match status" value="1"/>
</dbReference>
<proteinExistence type="predicted"/>
<dbReference type="GO" id="GO:0016301">
    <property type="term" value="F:kinase activity"/>
    <property type="evidence" value="ECO:0007669"/>
    <property type="project" value="UniProtKB-KW"/>
</dbReference>
<sequence>MQSNTPISQSPSFDTYSSSNRLSLIAARVVHEFQPHADLDEYLSNHDSYSNSNRISHDKDDKFNTIDDHEDDNDEEDEDFEFPSVSQQADTSSNCNGLIGPAYPLFDTKLLLENDENDRNLTSPTTAILSDAPVRLPLRKLFSEERERDSPSCSSSEADELDRVPAEMYCVWKPKTAEKSPENCKKSNSTGSSKRWKFRDFLRSNSEGKDSFVFLTNPIKRRDTTNKIKKVEKDVKVSGKVNDDSGEVPATLEYRLRNERVERNDQRRMVVPYKTDIVGMFADVNGVSRNLRPF</sequence>
<reference evidence="2" key="2">
    <citation type="submission" date="2023-05" db="EMBL/GenBank/DDBJ databases">
        <authorList>
            <person name="Schelkunov M.I."/>
        </authorList>
    </citation>
    <scope>NUCLEOTIDE SEQUENCE</scope>
    <source>
        <strain evidence="2">Hsosn_3</strain>
        <tissue evidence="2">Leaf</tissue>
    </source>
</reference>
<feature type="compositionally biased region" description="Basic and acidic residues" evidence="1">
    <location>
        <begin position="55"/>
        <end position="67"/>
    </location>
</feature>
<dbReference type="EMBL" id="JAUIZM010000009">
    <property type="protein sequence ID" value="KAK1363317.1"/>
    <property type="molecule type" value="Genomic_DNA"/>
</dbReference>
<dbReference type="InterPro" id="IPR012442">
    <property type="entry name" value="DUF1645_plant"/>
</dbReference>
<feature type="compositionally biased region" description="Polar residues" evidence="1">
    <location>
        <begin position="84"/>
        <end position="94"/>
    </location>
</feature>
<evidence type="ECO:0000313" key="2">
    <source>
        <dbReference type="EMBL" id="KAK1363317.1"/>
    </source>
</evidence>
<dbReference type="PANTHER" id="PTHR33095:SF23">
    <property type="entry name" value="DUF1645 FAMILY PROTEIN"/>
    <property type="match status" value="1"/>
</dbReference>
<dbReference type="Pfam" id="PF07816">
    <property type="entry name" value="DUF1645"/>
    <property type="match status" value="1"/>
</dbReference>
<comment type="caution">
    <text evidence="2">The sequence shown here is derived from an EMBL/GenBank/DDBJ whole genome shotgun (WGS) entry which is preliminary data.</text>
</comment>
<gene>
    <name evidence="2" type="ORF">POM88_038878</name>
</gene>
<organism evidence="2 3">
    <name type="scientific">Heracleum sosnowskyi</name>
    <dbReference type="NCBI Taxonomy" id="360622"/>
    <lineage>
        <taxon>Eukaryota</taxon>
        <taxon>Viridiplantae</taxon>
        <taxon>Streptophyta</taxon>
        <taxon>Embryophyta</taxon>
        <taxon>Tracheophyta</taxon>
        <taxon>Spermatophyta</taxon>
        <taxon>Magnoliopsida</taxon>
        <taxon>eudicotyledons</taxon>
        <taxon>Gunneridae</taxon>
        <taxon>Pentapetalae</taxon>
        <taxon>asterids</taxon>
        <taxon>campanulids</taxon>
        <taxon>Apiales</taxon>
        <taxon>Apiaceae</taxon>
        <taxon>Apioideae</taxon>
        <taxon>apioid superclade</taxon>
        <taxon>Tordylieae</taxon>
        <taxon>Tordyliinae</taxon>
        <taxon>Heracleum</taxon>
    </lineage>
</organism>
<evidence type="ECO:0000313" key="3">
    <source>
        <dbReference type="Proteomes" id="UP001237642"/>
    </source>
</evidence>
<evidence type="ECO:0000256" key="1">
    <source>
        <dbReference type="SAM" id="MobiDB-lite"/>
    </source>
</evidence>
<name>A0AAD8M8F2_9APIA</name>
<accession>A0AAD8M8F2</accession>
<keyword evidence="2" id="KW-0808">Transferase</keyword>
<keyword evidence="2" id="KW-0418">Kinase</keyword>
<dbReference type="Proteomes" id="UP001237642">
    <property type="component" value="Unassembled WGS sequence"/>
</dbReference>
<protein>
    <submittedName>
        <fullName evidence="2">Membrane-associated kinase regulator</fullName>
    </submittedName>
</protein>
<keyword evidence="3" id="KW-1185">Reference proteome</keyword>
<feature type="compositionally biased region" description="Acidic residues" evidence="1">
    <location>
        <begin position="68"/>
        <end position="81"/>
    </location>
</feature>
<dbReference type="AlphaFoldDB" id="A0AAD8M8F2"/>
<reference evidence="2" key="1">
    <citation type="submission" date="2023-02" db="EMBL/GenBank/DDBJ databases">
        <title>Genome of toxic invasive species Heracleum sosnowskyi carries increased number of genes despite the absence of recent whole-genome duplications.</title>
        <authorList>
            <person name="Schelkunov M."/>
            <person name="Shtratnikova V."/>
            <person name="Makarenko M."/>
            <person name="Klepikova A."/>
            <person name="Omelchenko D."/>
            <person name="Novikova G."/>
            <person name="Obukhova E."/>
            <person name="Bogdanov V."/>
            <person name="Penin A."/>
            <person name="Logacheva M."/>
        </authorList>
    </citation>
    <scope>NUCLEOTIDE SEQUENCE</scope>
    <source>
        <strain evidence="2">Hsosn_3</strain>
        <tissue evidence="2">Leaf</tissue>
    </source>
</reference>